<evidence type="ECO:0000259" key="2">
    <source>
        <dbReference type="Pfam" id="PF12697"/>
    </source>
</evidence>
<evidence type="ECO:0000313" key="3">
    <source>
        <dbReference type="EMBL" id="NVE93546.1"/>
    </source>
</evidence>
<sequence length="323" mass="33286">MRKTLMGVAMACLTALAMPAPASAEELSVTHEGLSGALKGTFLQSDVSNAPAVLIIPGSGPTDRDGNSPLGINAASYRLLAEGLGEAGISSLRVDKRGMFGSSAAIDNPNNVTFDAYIADTLAWAETLAERTDQDCAWLLGHSEGGVVALATVASSTDGICGVILAASPGRPVGDLLREQLRANPANAPLLGQAEAAISALEAGEDYDATNLHPALVPLFGAQTQGFLKSFMAYDPAALAAEYSGPLLILQPDEDIQVAMADGAAMHTAQPQSKLVVLEGVNHVLKSVPAGDRAANLQTYANPDLPLADMVVQTIARFIEAEG</sequence>
<proteinExistence type="predicted"/>
<reference evidence="3 4" key="1">
    <citation type="submission" date="2020-06" db="EMBL/GenBank/DDBJ databases">
        <title>Altererythrobacter lutimaris sp. nov., a marine bacterium isolated from a tidal flat.</title>
        <authorList>
            <person name="Kim D."/>
            <person name="Yoo Y."/>
            <person name="Kim J.-J."/>
        </authorList>
    </citation>
    <scope>NUCLEOTIDE SEQUENCE [LARGE SCALE GENOMIC DNA]</scope>
    <source>
        <strain evidence="3 4">JGD-16</strain>
    </source>
</reference>
<dbReference type="PANTHER" id="PTHR43265">
    <property type="entry name" value="ESTERASE ESTD"/>
    <property type="match status" value="1"/>
</dbReference>
<feature type="domain" description="AB hydrolase-1" evidence="2">
    <location>
        <begin position="53"/>
        <end position="284"/>
    </location>
</feature>
<accession>A0A850H9J3</accession>
<dbReference type="Gene3D" id="3.40.50.1820">
    <property type="entry name" value="alpha/beta hydrolase"/>
    <property type="match status" value="1"/>
</dbReference>
<dbReference type="GO" id="GO:0052689">
    <property type="term" value="F:carboxylic ester hydrolase activity"/>
    <property type="evidence" value="ECO:0007669"/>
    <property type="project" value="TreeGrafter"/>
</dbReference>
<evidence type="ECO:0000313" key="4">
    <source>
        <dbReference type="Proteomes" id="UP000546031"/>
    </source>
</evidence>
<dbReference type="Proteomes" id="UP000546031">
    <property type="component" value="Unassembled WGS sequence"/>
</dbReference>
<dbReference type="Pfam" id="PF12697">
    <property type="entry name" value="Abhydrolase_6"/>
    <property type="match status" value="1"/>
</dbReference>
<organism evidence="3 4">
    <name type="scientific">Altererythrobacter lutimaris</name>
    <dbReference type="NCBI Taxonomy" id="2743979"/>
    <lineage>
        <taxon>Bacteria</taxon>
        <taxon>Pseudomonadati</taxon>
        <taxon>Pseudomonadota</taxon>
        <taxon>Alphaproteobacteria</taxon>
        <taxon>Sphingomonadales</taxon>
        <taxon>Erythrobacteraceae</taxon>
        <taxon>Altererythrobacter</taxon>
    </lineage>
</organism>
<dbReference type="InterPro" id="IPR029058">
    <property type="entry name" value="AB_hydrolase_fold"/>
</dbReference>
<keyword evidence="3" id="KW-0378">Hydrolase</keyword>
<dbReference type="PANTHER" id="PTHR43265:SF1">
    <property type="entry name" value="ESTERASE ESTD"/>
    <property type="match status" value="1"/>
</dbReference>
<protein>
    <submittedName>
        <fullName evidence="3">Alpha/beta fold hydrolase</fullName>
    </submittedName>
</protein>
<dbReference type="EMBL" id="JABWTA010000001">
    <property type="protein sequence ID" value="NVE93546.1"/>
    <property type="molecule type" value="Genomic_DNA"/>
</dbReference>
<dbReference type="InterPro" id="IPR000073">
    <property type="entry name" value="AB_hydrolase_1"/>
</dbReference>
<evidence type="ECO:0000256" key="1">
    <source>
        <dbReference type="SAM" id="SignalP"/>
    </source>
</evidence>
<dbReference type="SUPFAM" id="SSF53474">
    <property type="entry name" value="alpha/beta-Hydrolases"/>
    <property type="match status" value="1"/>
</dbReference>
<dbReference type="RefSeq" id="WP_176271908.1">
    <property type="nucleotide sequence ID" value="NZ_JABWTA010000001.1"/>
</dbReference>
<dbReference type="AlphaFoldDB" id="A0A850H9J3"/>
<comment type="caution">
    <text evidence="3">The sequence shown here is derived from an EMBL/GenBank/DDBJ whole genome shotgun (WGS) entry which is preliminary data.</text>
</comment>
<name>A0A850H9J3_9SPHN</name>
<feature type="signal peptide" evidence="1">
    <location>
        <begin position="1"/>
        <end position="24"/>
    </location>
</feature>
<feature type="chain" id="PRO_5033060792" evidence="1">
    <location>
        <begin position="25"/>
        <end position="323"/>
    </location>
</feature>
<dbReference type="InterPro" id="IPR053145">
    <property type="entry name" value="AB_hydrolase_Est10"/>
</dbReference>
<keyword evidence="1" id="KW-0732">Signal</keyword>
<gene>
    <name evidence="3" type="ORF">HUO12_01390</name>
</gene>
<keyword evidence="4" id="KW-1185">Reference proteome</keyword>